<feature type="transmembrane region" description="Helical" evidence="1">
    <location>
        <begin position="176"/>
        <end position="195"/>
    </location>
</feature>
<name>G7Q730_9BACT</name>
<dbReference type="STRING" id="694327.DFW101_2509"/>
<feature type="domain" description="Potassium channel" evidence="2">
    <location>
        <begin position="171"/>
        <end position="221"/>
    </location>
</feature>
<feature type="transmembrane region" description="Helical" evidence="1">
    <location>
        <begin position="99"/>
        <end position="119"/>
    </location>
</feature>
<dbReference type="eggNOG" id="ENOG5032Y28">
    <property type="taxonomic scope" value="Bacteria"/>
</dbReference>
<sequence>MQRLLFPLANLRERPALATLFAYKYSITLAIILAAHVVLVGVIGERTVLLAPFILLALYFSGFLLMADRSGLCRTALFLGLAALVATVLDNLVAGDVFLVPALGGHAAFLALLIVILLGRLFEERRMPFDGIMAGVIVFLLMAGLWTQLYGLTVLADPAAIAAPGDGLRLHPYATLYYLSVTALTTAGFGDVFPVSDMARILVAYEGLVGQVYMVVFIALLMGRHFAGRVSGHAVPPEVPPGPPSDRR</sequence>
<feature type="transmembrane region" description="Helical" evidence="1">
    <location>
        <begin position="21"/>
        <end position="43"/>
    </location>
</feature>
<keyword evidence="1" id="KW-0812">Transmembrane</keyword>
<proteinExistence type="predicted"/>
<keyword evidence="4" id="KW-1185">Reference proteome</keyword>
<dbReference type="Gene3D" id="1.10.287.70">
    <property type="match status" value="1"/>
</dbReference>
<feature type="transmembrane region" description="Helical" evidence="1">
    <location>
        <begin position="131"/>
        <end position="156"/>
    </location>
</feature>
<accession>G7Q730</accession>
<dbReference type="AlphaFoldDB" id="G7Q730"/>
<feature type="transmembrane region" description="Helical" evidence="1">
    <location>
        <begin position="76"/>
        <end position="93"/>
    </location>
</feature>
<protein>
    <submittedName>
        <fullName evidence="3">Ion transport 2 domain protein</fullName>
    </submittedName>
</protein>
<evidence type="ECO:0000313" key="4">
    <source>
        <dbReference type="Proteomes" id="UP000004662"/>
    </source>
</evidence>
<keyword evidence="1" id="KW-1133">Transmembrane helix</keyword>
<feature type="transmembrane region" description="Helical" evidence="1">
    <location>
        <begin position="49"/>
        <end position="67"/>
    </location>
</feature>
<dbReference type="EMBL" id="CM001368">
    <property type="protein sequence ID" value="EHJ48513.1"/>
    <property type="molecule type" value="Genomic_DNA"/>
</dbReference>
<dbReference type="OrthoDB" id="9799090at2"/>
<feature type="transmembrane region" description="Helical" evidence="1">
    <location>
        <begin position="202"/>
        <end position="222"/>
    </location>
</feature>
<evidence type="ECO:0000259" key="2">
    <source>
        <dbReference type="Pfam" id="PF07885"/>
    </source>
</evidence>
<organism evidence="3 4">
    <name type="scientific">Solidesulfovibrio carbinoliphilus subsp. oakridgensis</name>
    <dbReference type="NCBI Taxonomy" id="694327"/>
    <lineage>
        <taxon>Bacteria</taxon>
        <taxon>Pseudomonadati</taxon>
        <taxon>Thermodesulfobacteriota</taxon>
        <taxon>Desulfovibrionia</taxon>
        <taxon>Desulfovibrionales</taxon>
        <taxon>Desulfovibrionaceae</taxon>
        <taxon>Solidesulfovibrio</taxon>
    </lineage>
</organism>
<keyword evidence="1" id="KW-0472">Membrane</keyword>
<gene>
    <name evidence="3" type="ORF">DFW101_2509</name>
</gene>
<dbReference type="HOGENOM" id="CLU_1118786_0_0_7"/>
<evidence type="ECO:0000313" key="3">
    <source>
        <dbReference type="EMBL" id="EHJ48513.1"/>
    </source>
</evidence>
<dbReference type="Pfam" id="PF07885">
    <property type="entry name" value="Ion_trans_2"/>
    <property type="match status" value="1"/>
</dbReference>
<dbReference type="Proteomes" id="UP000004662">
    <property type="component" value="Chromosome"/>
</dbReference>
<evidence type="ECO:0000256" key="1">
    <source>
        <dbReference type="SAM" id="Phobius"/>
    </source>
</evidence>
<dbReference type="SUPFAM" id="SSF81324">
    <property type="entry name" value="Voltage-gated potassium channels"/>
    <property type="match status" value="1"/>
</dbReference>
<dbReference type="RefSeq" id="WP_009181886.1">
    <property type="nucleotide sequence ID" value="NZ_CM001368.1"/>
</dbReference>
<dbReference type="InterPro" id="IPR013099">
    <property type="entry name" value="K_chnl_dom"/>
</dbReference>
<reference evidence="4" key="1">
    <citation type="journal article" date="2015" name="Genome Announc.">
        <title>High-Quality Draft Genome Sequence of Desulfovibrio carbinoliphilus FW-101-2B, an Organic Acid-Oxidizing Sulfate-Reducing Bacterium Isolated from Uranium(VI)-Contaminated Groundwater.</title>
        <authorList>
            <person name="Ramsay B.D."/>
            <person name="Hwang C."/>
            <person name="Woo H.L."/>
            <person name="Carroll S.L."/>
            <person name="Lucas S."/>
            <person name="Han J."/>
            <person name="Lapidus A.L."/>
            <person name="Cheng J.F."/>
            <person name="Goodwin L.A."/>
            <person name="Pitluck S."/>
            <person name="Peters L."/>
            <person name="Chertkov O."/>
            <person name="Held B."/>
            <person name="Detter J.C."/>
            <person name="Han C.S."/>
            <person name="Tapia R."/>
            <person name="Land M.L."/>
            <person name="Hauser L.J."/>
            <person name="Kyrpides N.C."/>
            <person name="Ivanova N.N."/>
            <person name="Mikhailova N."/>
            <person name="Pagani I."/>
            <person name="Woyke T."/>
            <person name="Arkin A.P."/>
            <person name="Dehal P."/>
            <person name="Chivian D."/>
            <person name="Criddle C.S."/>
            <person name="Wu W."/>
            <person name="Chakraborty R."/>
            <person name="Hazen T.C."/>
            <person name="Fields M.W."/>
        </authorList>
    </citation>
    <scope>NUCLEOTIDE SEQUENCE [LARGE SCALE GENOMIC DNA]</scope>
    <source>
        <strain evidence="4">FW-101-2B</strain>
    </source>
</reference>